<evidence type="ECO:0000256" key="15">
    <source>
        <dbReference type="ARBA" id="ARBA00082391"/>
    </source>
</evidence>
<evidence type="ECO:0000256" key="5">
    <source>
        <dbReference type="ARBA" id="ARBA00022723"/>
    </source>
</evidence>
<comment type="similarity">
    <text evidence="3 17">Belongs to the cytochrome P450 family.</text>
</comment>
<dbReference type="PROSITE" id="PS00086">
    <property type="entry name" value="CYTOCHROME_P450"/>
    <property type="match status" value="1"/>
</dbReference>
<evidence type="ECO:0000313" key="20">
    <source>
        <dbReference type="Proteomes" id="UP000034164"/>
    </source>
</evidence>
<dbReference type="VEuPathDB" id="FungiDB:EMCG_03863"/>
<keyword evidence="18" id="KW-1133">Transmembrane helix</keyword>
<dbReference type="SUPFAM" id="SSF48264">
    <property type="entry name" value="Cytochrome P450"/>
    <property type="match status" value="1"/>
</dbReference>
<dbReference type="AlphaFoldDB" id="A0A0G2HTX9"/>
<dbReference type="GO" id="GO:0016020">
    <property type="term" value="C:membrane"/>
    <property type="evidence" value="ECO:0007669"/>
    <property type="project" value="UniProtKB-SubCell"/>
</dbReference>
<name>A0A0G2HTX9_9EURO</name>
<dbReference type="GO" id="GO:0020037">
    <property type="term" value="F:heme binding"/>
    <property type="evidence" value="ECO:0007669"/>
    <property type="project" value="InterPro"/>
</dbReference>
<keyword evidence="10" id="KW-0325">Glycoprotein</keyword>
<evidence type="ECO:0000256" key="2">
    <source>
        <dbReference type="ARBA" id="ARBA00004370"/>
    </source>
</evidence>
<dbReference type="InterPro" id="IPR002401">
    <property type="entry name" value="Cyt_P450_E_grp-I"/>
</dbReference>
<evidence type="ECO:0000256" key="17">
    <source>
        <dbReference type="RuleBase" id="RU000461"/>
    </source>
</evidence>
<dbReference type="PANTHER" id="PTHR24305:SF29">
    <property type="entry name" value="BENZOATE-PARA-HYDROXYLASE"/>
    <property type="match status" value="1"/>
</dbReference>
<dbReference type="CDD" id="cd11061">
    <property type="entry name" value="CYP67-like"/>
    <property type="match status" value="1"/>
</dbReference>
<evidence type="ECO:0000256" key="14">
    <source>
        <dbReference type="ARBA" id="ARBA00081895"/>
    </source>
</evidence>
<accession>A0A0G2HTX9</accession>
<dbReference type="InterPro" id="IPR050121">
    <property type="entry name" value="Cytochrome_P450_monoxygenase"/>
</dbReference>
<feature type="binding site" description="axial binding residue" evidence="16">
    <location>
        <position position="440"/>
    </location>
    <ligand>
        <name>heme</name>
        <dbReference type="ChEBI" id="CHEBI:30413"/>
    </ligand>
    <ligandPart>
        <name>Fe</name>
        <dbReference type="ChEBI" id="CHEBI:18248"/>
    </ligandPart>
</feature>
<dbReference type="InterPro" id="IPR017972">
    <property type="entry name" value="Cyt_P450_CS"/>
</dbReference>
<dbReference type="Pfam" id="PF00067">
    <property type="entry name" value="p450"/>
    <property type="match status" value="1"/>
</dbReference>
<sequence length="493" mass="56097">MILSFFLSPYTLLLFPALYYLAPYLQRWYLHDIPAPFAASFSNLWLMYQCRRGRRYRSVDNAHKKYGPLVRIQPHHVSVADPEAIPIIYGHGNGFLKSEYYDAFVSIRRGLFNTRDRAEHSRKRKTVAHTFSARSIGQFEQYIHANLEEFVRQWNRISDLQHDPKTGYASIDALHWFNYLAFDIIGDLAFGAPFGMLEKGQDVLNRRGEVSGTLGIFPDLKPWAKFLPDRFFRDGLEAVEELAGIAVARVSERLRPEVMANNTRVDLLARLMEGRDENGAKLGREELTAEALTQLIAGSDTTSNTSCAMLYWVLKTPGVKEKLQQVLDEIIPADVEVPSYAMVKDIQYISWVISETMRIHSTSSLGLPRLIPEGAPPVKIHNHVFYAGTVLSVPSYTIHHSTRIWGPDAEQFVPTRWDPARLTSEQKAAFIPFSTGPRACVGRNVAEMELQCITATVFKNFDFELQQGGPLETREGFLRKPLQLHVGLKRRRA</sequence>
<evidence type="ECO:0000256" key="16">
    <source>
        <dbReference type="PIRSR" id="PIRSR602401-1"/>
    </source>
</evidence>
<dbReference type="FunFam" id="1.10.630.10:FF:000053">
    <property type="entry name" value="Cytochrome P450 benzoate 4-monooxygenase"/>
    <property type="match status" value="1"/>
</dbReference>
<evidence type="ECO:0000256" key="11">
    <source>
        <dbReference type="ARBA" id="ARBA00050706"/>
    </source>
</evidence>
<keyword evidence="18" id="KW-0812">Transmembrane</keyword>
<keyword evidence="5 16" id="KW-0479">Metal-binding</keyword>
<evidence type="ECO:0000256" key="10">
    <source>
        <dbReference type="ARBA" id="ARBA00023180"/>
    </source>
</evidence>
<dbReference type="EC" id="1.14.14.92" evidence="12"/>
<keyword evidence="7 16" id="KW-0408">Iron</keyword>
<comment type="catalytic activity">
    <reaction evidence="11">
        <text>benzoate + reduced [NADPH--hemoprotein reductase] + O2 = 4-hydroxybenzoate + oxidized [NADPH--hemoprotein reductase] + H2O + H(+)</text>
        <dbReference type="Rhea" id="RHEA:18033"/>
        <dbReference type="Rhea" id="RHEA-COMP:11964"/>
        <dbReference type="Rhea" id="RHEA-COMP:11965"/>
        <dbReference type="ChEBI" id="CHEBI:15377"/>
        <dbReference type="ChEBI" id="CHEBI:15378"/>
        <dbReference type="ChEBI" id="CHEBI:15379"/>
        <dbReference type="ChEBI" id="CHEBI:16150"/>
        <dbReference type="ChEBI" id="CHEBI:17879"/>
        <dbReference type="ChEBI" id="CHEBI:57618"/>
        <dbReference type="ChEBI" id="CHEBI:58210"/>
        <dbReference type="EC" id="1.14.14.92"/>
    </reaction>
</comment>
<evidence type="ECO:0000256" key="6">
    <source>
        <dbReference type="ARBA" id="ARBA00023002"/>
    </source>
</evidence>
<dbReference type="OrthoDB" id="1470350at2759"/>
<dbReference type="InterPro" id="IPR001128">
    <property type="entry name" value="Cyt_P450"/>
</dbReference>
<dbReference type="PANTHER" id="PTHR24305">
    <property type="entry name" value="CYTOCHROME P450"/>
    <property type="match status" value="1"/>
</dbReference>
<gene>
    <name evidence="19" type="ORF">EMCG_03863</name>
</gene>
<dbReference type="GO" id="GO:0018664">
    <property type="term" value="F:benzoate 4-monooxygenase activity"/>
    <property type="evidence" value="ECO:0007669"/>
    <property type="project" value="UniProtKB-EC"/>
</dbReference>
<keyword evidence="6 17" id="KW-0560">Oxidoreductase</keyword>
<evidence type="ECO:0000256" key="12">
    <source>
        <dbReference type="ARBA" id="ARBA00066552"/>
    </source>
</evidence>
<dbReference type="PRINTS" id="PR00463">
    <property type="entry name" value="EP450I"/>
</dbReference>
<evidence type="ECO:0000256" key="18">
    <source>
        <dbReference type="SAM" id="Phobius"/>
    </source>
</evidence>
<comment type="caution">
    <text evidence="19">The sequence shown here is derived from an EMBL/GenBank/DDBJ whole genome shotgun (WGS) entry which is preliminary data.</text>
</comment>
<evidence type="ECO:0000256" key="13">
    <source>
        <dbReference type="ARBA" id="ARBA00072826"/>
    </source>
</evidence>
<protein>
    <recommendedName>
        <fullName evidence="13">Benzoate 4-monooxygenase bphA</fullName>
        <ecNumber evidence="12">1.14.14.92</ecNumber>
    </recommendedName>
    <alternativeName>
        <fullName evidence="14">Benzoate-para-hydroxylase A</fullName>
    </alternativeName>
    <alternativeName>
        <fullName evidence="15">Cytochrome P450 monooxygenase cyp53A1</fullName>
    </alternativeName>
</protein>
<dbReference type="PRINTS" id="PR00385">
    <property type="entry name" value="P450"/>
</dbReference>
<organism evidence="19 20">
    <name type="scientific">[Emmonsia] crescens</name>
    <dbReference type="NCBI Taxonomy" id="73230"/>
    <lineage>
        <taxon>Eukaryota</taxon>
        <taxon>Fungi</taxon>
        <taxon>Dikarya</taxon>
        <taxon>Ascomycota</taxon>
        <taxon>Pezizomycotina</taxon>
        <taxon>Eurotiomycetes</taxon>
        <taxon>Eurotiomycetidae</taxon>
        <taxon>Onygenales</taxon>
        <taxon>Ajellomycetaceae</taxon>
        <taxon>Emergomyces</taxon>
    </lineage>
</organism>
<dbReference type="Proteomes" id="UP000034164">
    <property type="component" value="Unassembled WGS sequence"/>
</dbReference>
<dbReference type="EMBL" id="LCZI01001263">
    <property type="protein sequence ID" value="KKZ61617.1"/>
    <property type="molecule type" value="Genomic_DNA"/>
</dbReference>
<evidence type="ECO:0000256" key="3">
    <source>
        <dbReference type="ARBA" id="ARBA00010617"/>
    </source>
</evidence>
<comment type="cofactor">
    <cofactor evidence="1 16">
        <name>heme</name>
        <dbReference type="ChEBI" id="CHEBI:30413"/>
    </cofactor>
</comment>
<evidence type="ECO:0000313" key="19">
    <source>
        <dbReference type="EMBL" id="KKZ61617.1"/>
    </source>
</evidence>
<comment type="subcellular location">
    <subcellularLocation>
        <location evidence="2">Membrane</location>
    </subcellularLocation>
</comment>
<keyword evidence="8 17" id="KW-0503">Monooxygenase</keyword>
<keyword evidence="9 18" id="KW-0472">Membrane</keyword>
<proteinExistence type="inferred from homology"/>
<evidence type="ECO:0000256" key="4">
    <source>
        <dbReference type="ARBA" id="ARBA00022617"/>
    </source>
</evidence>
<evidence type="ECO:0000256" key="7">
    <source>
        <dbReference type="ARBA" id="ARBA00023004"/>
    </source>
</evidence>
<dbReference type="GO" id="GO:0005506">
    <property type="term" value="F:iron ion binding"/>
    <property type="evidence" value="ECO:0007669"/>
    <property type="project" value="InterPro"/>
</dbReference>
<dbReference type="Gene3D" id="1.10.630.10">
    <property type="entry name" value="Cytochrome P450"/>
    <property type="match status" value="1"/>
</dbReference>
<evidence type="ECO:0000256" key="9">
    <source>
        <dbReference type="ARBA" id="ARBA00023136"/>
    </source>
</evidence>
<evidence type="ECO:0000256" key="1">
    <source>
        <dbReference type="ARBA" id="ARBA00001971"/>
    </source>
</evidence>
<evidence type="ECO:0000256" key="8">
    <source>
        <dbReference type="ARBA" id="ARBA00023033"/>
    </source>
</evidence>
<keyword evidence="4 16" id="KW-0349">Heme</keyword>
<feature type="transmembrane region" description="Helical" evidence="18">
    <location>
        <begin position="5"/>
        <end position="22"/>
    </location>
</feature>
<dbReference type="InterPro" id="IPR036396">
    <property type="entry name" value="Cyt_P450_sf"/>
</dbReference>
<reference evidence="20" key="1">
    <citation type="journal article" date="2015" name="PLoS Genet.">
        <title>The dynamic genome and transcriptome of the human fungal pathogen Blastomyces and close relative Emmonsia.</title>
        <authorList>
            <person name="Munoz J.F."/>
            <person name="Gauthier G.M."/>
            <person name="Desjardins C.A."/>
            <person name="Gallo J.E."/>
            <person name="Holder J."/>
            <person name="Sullivan T.D."/>
            <person name="Marty A.J."/>
            <person name="Carmen J.C."/>
            <person name="Chen Z."/>
            <person name="Ding L."/>
            <person name="Gujja S."/>
            <person name="Magrini V."/>
            <person name="Misas E."/>
            <person name="Mitreva M."/>
            <person name="Priest M."/>
            <person name="Saif S."/>
            <person name="Whiston E.A."/>
            <person name="Young S."/>
            <person name="Zeng Q."/>
            <person name="Goldman W.E."/>
            <person name="Mardis E.R."/>
            <person name="Taylor J.W."/>
            <person name="McEwen J.G."/>
            <person name="Clay O.K."/>
            <person name="Klein B.S."/>
            <person name="Cuomo C.A."/>
        </authorList>
    </citation>
    <scope>NUCLEOTIDE SEQUENCE [LARGE SCALE GENOMIC DNA]</scope>
    <source>
        <strain evidence="20">UAMH 3008</strain>
    </source>
</reference>